<comment type="caution">
    <text evidence="10">The sequence shown here is derived from an EMBL/GenBank/DDBJ whole genome shotgun (WGS) entry which is preliminary data.</text>
</comment>
<dbReference type="Proteomes" id="UP000585609">
    <property type="component" value="Unassembled WGS sequence"/>
</dbReference>
<dbReference type="InterPro" id="IPR004391">
    <property type="entry name" value="Glu_race"/>
</dbReference>
<protein>
    <recommendedName>
        <fullName evidence="7 8">Glutamate racemase</fullName>
        <ecNumber evidence="2 8">5.1.1.3</ecNumber>
    </recommendedName>
</protein>
<dbReference type="PROSITE" id="PS00923">
    <property type="entry name" value="ASP_GLU_RACEMASE_1"/>
    <property type="match status" value="1"/>
</dbReference>
<organism evidence="10 14">
    <name type="scientific">Candidatus Hakubella thermalkaliphila</name>
    <dbReference type="NCBI Taxonomy" id="2754717"/>
    <lineage>
        <taxon>Bacteria</taxon>
        <taxon>Bacillati</taxon>
        <taxon>Actinomycetota</taxon>
        <taxon>Actinomycetota incertae sedis</taxon>
        <taxon>Candidatus Hakubellales</taxon>
        <taxon>Candidatus Hakubellaceae</taxon>
        <taxon>Candidatus Hakubella</taxon>
    </lineage>
</organism>
<dbReference type="SUPFAM" id="SSF53681">
    <property type="entry name" value="Aspartate/glutamate racemase"/>
    <property type="match status" value="2"/>
</dbReference>
<evidence type="ECO:0000256" key="6">
    <source>
        <dbReference type="ARBA" id="ARBA00023316"/>
    </source>
</evidence>
<dbReference type="PANTHER" id="PTHR21198:SF2">
    <property type="entry name" value="GLUTAMATE RACEMASE"/>
    <property type="match status" value="1"/>
</dbReference>
<dbReference type="Pfam" id="PF01177">
    <property type="entry name" value="Asp_Glu_race"/>
    <property type="match status" value="1"/>
</dbReference>
<evidence type="ECO:0000256" key="7">
    <source>
        <dbReference type="ARBA" id="ARBA00070053"/>
    </source>
</evidence>
<dbReference type="EMBL" id="BLSD01000135">
    <property type="protein sequence ID" value="GFP40066.1"/>
    <property type="molecule type" value="Genomic_DNA"/>
</dbReference>
<feature type="active site" description="Proton donor/acceptor" evidence="8">
    <location>
        <position position="184"/>
    </location>
</feature>
<dbReference type="PANTHER" id="PTHR21198">
    <property type="entry name" value="GLUTAMATE RACEMASE"/>
    <property type="match status" value="1"/>
</dbReference>
<comment type="function">
    <text evidence="8">Provides the (R)-glutamate required for cell wall biosynthesis.</text>
</comment>
<evidence type="ECO:0000256" key="1">
    <source>
        <dbReference type="ARBA" id="ARBA00001602"/>
    </source>
</evidence>
<gene>
    <name evidence="8" type="primary">murI</name>
    <name evidence="9" type="ORF">HKBW3S09_00146</name>
    <name evidence="10" type="ORF">HKBW3S34_01716</name>
    <name evidence="11" type="ORF">HKBW3S47_01763</name>
</gene>
<dbReference type="InterPro" id="IPR018187">
    <property type="entry name" value="Asp/Glu_racemase_AS_1"/>
</dbReference>
<keyword evidence="5 8" id="KW-0413">Isomerase</keyword>
<dbReference type="RefSeq" id="WP_176236077.1">
    <property type="nucleotide sequence ID" value="NZ_BLRZ01000105.1"/>
</dbReference>
<comment type="similarity">
    <text evidence="8">Belongs to the aspartate/glutamate racemases family.</text>
</comment>
<feature type="binding site" evidence="8">
    <location>
        <begin position="185"/>
        <end position="186"/>
    </location>
    <ligand>
        <name>substrate</name>
    </ligand>
</feature>
<dbReference type="Proteomes" id="UP000588083">
    <property type="component" value="Unassembled WGS sequence"/>
</dbReference>
<dbReference type="AlphaFoldDB" id="A0A6V8PIL2"/>
<dbReference type="UniPathway" id="UPA00219"/>
<dbReference type="EMBL" id="BLRW01000009">
    <property type="protein sequence ID" value="GFP22678.1"/>
    <property type="molecule type" value="Genomic_DNA"/>
</dbReference>
<dbReference type="EMBL" id="BLRZ01000105">
    <property type="protein sequence ID" value="GFP30796.1"/>
    <property type="molecule type" value="Genomic_DNA"/>
</dbReference>
<evidence type="ECO:0000256" key="5">
    <source>
        <dbReference type="ARBA" id="ARBA00023235"/>
    </source>
</evidence>
<feature type="active site" description="Proton donor/acceptor" evidence="8">
    <location>
        <position position="73"/>
    </location>
</feature>
<dbReference type="GO" id="GO:0008360">
    <property type="term" value="P:regulation of cell shape"/>
    <property type="evidence" value="ECO:0007669"/>
    <property type="project" value="UniProtKB-KW"/>
</dbReference>
<evidence type="ECO:0000313" key="13">
    <source>
        <dbReference type="Proteomes" id="UP000585609"/>
    </source>
</evidence>
<comment type="pathway">
    <text evidence="8">Cell wall biogenesis; peptidoglycan biosynthesis.</text>
</comment>
<dbReference type="InterPro" id="IPR033134">
    <property type="entry name" value="Asp/Glu_racemase_AS_2"/>
</dbReference>
<proteinExistence type="inferred from homology"/>
<dbReference type="EC" id="5.1.1.3" evidence="2 8"/>
<evidence type="ECO:0000256" key="3">
    <source>
        <dbReference type="ARBA" id="ARBA00022960"/>
    </source>
</evidence>
<dbReference type="GO" id="GO:0071555">
    <property type="term" value="P:cell wall organization"/>
    <property type="evidence" value="ECO:0007669"/>
    <property type="project" value="UniProtKB-KW"/>
</dbReference>
<comment type="catalytic activity">
    <reaction evidence="1 8">
        <text>L-glutamate = D-glutamate</text>
        <dbReference type="Rhea" id="RHEA:12813"/>
        <dbReference type="ChEBI" id="CHEBI:29985"/>
        <dbReference type="ChEBI" id="CHEBI:29986"/>
        <dbReference type="EC" id="5.1.1.3"/>
    </reaction>
</comment>
<evidence type="ECO:0000313" key="9">
    <source>
        <dbReference type="EMBL" id="GFP22678.1"/>
    </source>
</evidence>
<dbReference type="Proteomes" id="UP000569018">
    <property type="component" value="Unassembled WGS sequence"/>
</dbReference>
<dbReference type="NCBIfam" id="TIGR00067">
    <property type="entry name" value="glut_race"/>
    <property type="match status" value="1"/>
</dbReference>
<evidence type="ECO:0000313" key="14">
    <source>
        <dbReference type="Proteomes" id="UP000588083"/>
    </source>
</evidence>
<dbReference type="FunFam" id="3.40.50.1860:FF:000002">
    <property type="entry name" value="Glutamate racemase"/>
    <property type="match status" value="1"/>
</dbReference>
<evidence type="ECO:0000256" key="2">
    <source>
        <dbReference type="ARBA" id="ARBA00013090"/>
    </source>
</evidence>
<dbReference type="PROSITE" id="PS00924">
    <property type="entry name" value="ASP_GLU_RACEMASE_2"/>
    <property type="match status" value="1"/>
</dbReference>
<evidence type="ECO:0000313" key="12">
    <source>
        <dbReference type="Proteomes" id="UP000569018"/>
    </source>
</evidence>
<keyword evidence="3 8" id="KW-0133">Cell shape</keyword>
<name>A0A6V8PIL2_9ACTN</name>
<feature type="binding site" evidence="8">
    <location>
        <begin position="42"/>
        <end position="43"/>
    </location>
    <ligand>
        <name>substrate</name>
    </ligand>
</feature>
<evidence type="ECO:0000313" key="11">
    <source>
        <dbReference type="EMBL" id="GFP40066.1"/>
    </source>
</evidence>
<dbReference type="InterPro" id="IPR015942">
    <property type="entry name" value="Asp/Glu/hydantoin_racemase"/>
</dbReference>
<dbReference type="Gene3D" id="3.40.50.1860">
    <property type="match status" value="2"/>
</dbReference>
<evidence type="ECO:0000256" key="4">
    <source>
        <dbReference type="ARBA" id="ARBA00022984"/>
    </source>
</evidence>
<feature type="binding site" evidence="8">
    <location>
        <begin position="10"/>
        <end position="11"/>
    </location>
    <ligand>
        <name>substrate</name>
    </ligand>
</feature>
<reference evidence="12 13" key="1">
    <citation type="journal article" date="2020" name="Front. Microbiol.">
        <title>Single-cell genomics of novel Actinobacteria with the Wood-Ljungdahl pathway discovered in a serpentinizing system.</title>
        <authorList>
            <person name="Merino N."/>
            <person name="Kawai M."/>
            <person name="Boyd E.S."/>
            <person name="Colman D.R."/>
            <person name="McGlynn S.E."/>
            <person name="Nealson K.H."/>
            <person name="Kurokawa K."/>
            <person name="Hongoh Y."/>
        </authorList>
    </citation>
    <scope>NUCLEOTIDE SEQUENCE [LARGE SCALE GENOMIC DNA]</scope>
    <source>
        <strain evidence="9 13">S09_30</strain>
        <strain evidence="10 14">S34</strain>
        <strain evidence="11 12">S47</strain>
    </source>
</reference>
<keyword evidence="14" id="KW-1185">Reference proteome</keyword>
<accession>A0A6V8PIL2</accession>
<keyword evidence="4 8" id="KW-0573">Peptidoglycan synthesis</keyword>
<dbReference type="GO" id="GO:0008881">
    <property type="term" value="F:glutamate racemase activity"/>
    <property type="evidence" value="ECO:0007669"/>
    <property type="project" value="UniProtKB-UniRule"/>
</dbReference>
<keyword evidence="6 8" id="KW-0961">Cell wall biogenesis/degradation</keyword>
<evidence type="ECO:0000256" key="8">
    <source>
        <dbReference type="HAMAP-Rule" id="MF_00258"/>
    </source>
</evidence>
<feature type="binding site" evidence="8">
    <location>
        <begin position="74"/>
        <end position="75"/>
    </location>
    <ligand>
        <name>substrate</name>
    </ligand>
</feature>
<dbReference type="InterPro" id="IPR001920">
    <property type="entry name" value="Asp/Glu_race"/>
</dbReference>
<sequence length="268" mass="29640">MDNRPIGVFDSGVGGLTVVKEIIHLLPHEEILYLGDTARVPYGPRELDQVRGFMFEIVNFLRKQDVKLIVIACNTATAAGLQDAQEINNVPIIGVIEPGARAACLSTRAKKVGVIATKATTKSDAYRRIISTMDGQTEVFTRACPTLVNFIERGELEGGRIKEEVRSYLGPLIEEGIDVLILGCTHYPLIEGLIKKIVGEDIQIINSARVTAQEVKRILTAEVQLRHSDRPPRHRFLATGSGRLFFEIGGWFLGQEIEETETIDLHSP</sequence>
<dbReference type="HAMAP" id="MF_00258">
    <property type="entry name" value="Glu_racemase"/>
    <property type="match status" value="1"/>
</dbReference>
<evidence type="ECO:0000313" key="10">
    <source>
        <dbReference type="EMBL" id="GFP30796.1"/>
    </source>
</evidence>
<dbReference type="GO" id="GO:0009252">
    <property type="term" value="P:peptidoglycan biosynthetic process"/>
    <property type="evidence" value="ECO:0007669"/>
    <property type="project" value="UniProtKB-UniRule"/>
</dbReference>